<reference evidence="2 3" key="1">
    <citation type="submission" date="2018-11" db="EMBL/GenBank/DDBJ databases">
        <title>Species Designations Belie Phenotypic and Genotypic Heterogeneity in Oral Streptococci.</title>
        <authorList>
            <person name="Velsko I."/>
        </authorList>
    </citation>
    <scope>NUCLEOTIDE SEQUENCE [LARGE SCALE GENOMIC DNA]</scope>
    <source>
        <strain evidence="2 3">BCC15</strain>
    </source>
</reference>
<protein>
    <submittedName>
        <fullName evidence="2">Uncharacterized protein</fullName>
    </submittedName>
</protein>
<proteinExistence type="predicted"/>
<evidence type="ECO:0000313" key="3">
    <source>
        <dbReference type="Proteomes" id="UP000278653"/>
    </source>
</evidence>
<dbReference type="Proteomes" id="UP000278653">
    <property type="component" value="Unassembled WGS sequence"/>
</dbReference>
<dbReference type="AlphaFoldDB" id="A0A3R9HAA3"/>
<feature type="compositionally biased region" description="Basic and acidic residues" evidence="1">
    <location>
        <begin position="1"/>
        <end position="13"/>
    </location>
</feature>
<sequence length="62" mass="7471">MIDFSKEIKKKNDNDDEDPQPEKKHVRDMKKKREKEELLRKLHEAESNISSSDQKSLEMEKE</sequence>
<accession>A0A3R9HAA3</accession>
<organism evidence="2 3">
    <name type="scientific">Streptococcus mitis</name>
    <dbReference type="NCBI Taxonomy" id="28037"/>
    <lineage>
        <taxon>Bacteria</taxon>
        <taxon>Bacillati</taxon>
        <taxon>Bacillota</taxon>
        <taxon>Bacilli</taxon>
        <taxon>Lactobacillales</taxon>
        <taxon>Streptococcaceae</taxon>
        <taxon>Streptococcus</taxon>
        <taxon>Streptococcus mitis group</taxon>
    </lineage>
</organism>
<name>A0A3R9HAA3_STRMT</name>
<feature type="compositionally biased region" description="Basic and acidic residues" evidence="1">
    <location>
        <begin position="34"/>
        <end position="46"/>
    </location>
</feature>
<evidence type="ECO:0000256" key="1">
    <source>
        <dbReference type="SAM" id="MobiDB-lite"/>
    </source>
</evidence>
<comment type="caution">
    <text evidence="2">The sequence shown here is derived from an EMBL/GenBank/DDBJ whole genome shotgun (WGS) entry which is preliminary data.</text>
</comment>
<feature type="region of interest" description="Disordered" evidence="1">
    <location>
        <begin position="1"/>
        <end position="62"/>
    </location>
</feature>
<dbReference type="EMBL" id="RJNH01000015">
    <property type="protein sequence ID" value="RSI59193.1"/>
    <property type="molecule type" value="Genomic_DNA"/>
</dbReference>
<evidence type="ECO:0000313" key="2">
    <source>
        <dbReference type="EMBL" id="RSI59193.1"/>
    </source>
</evidence>
<gene>
    <name evidence="2" type="ORF">D8865_09915</name>
</gene>
<dbReference type="RefSeq" id="WP_049538572.1">
    <property type="nucleotide sequence ID" value="NZ_CAJJIE010000001.1"/>
</dbReference>